<dbReference type="OrthoDB" id="1934890at2759"/>
<feature type="compositionally biased region" description="Basic residues" evidence="1">
    <location>
        <begin position="182"/>
        <end position="197"/>
    </location>
</feature>
<feature type="compositionally biased region" description="Low complexity" evidence="1">
    <location>
        <begin position="717"/>
        <end position="731"/>
    </location>
</feature>
<feature type="compositionally biased region" description="Basic and acidic residues" evidence="1">
    <location>
        <begin position="585"/>
        <end position="612"/>
    </location>
</feature>
<keyword evidence="3" id="KW-1185">Reference proteome</keyword>
<dbReference type="AlphaFoldDB" id="A0A9Q0QZB3"/>
<dbReference type="Gene3D" id="3.30.70.270">
    <property type="match status" value="1"/>
</dbReference>
<gene>
    <name evidence="2" type="ORF">NE237_002281</name>
</gene>
<accession>A0A9Q0QZB3</accession>
<feature type="compositionally biased region" description="Acidic residues" evidence="1">
    <location>
        <begin position="377"/>
        <end position="397"/>
    </location>
</feature>
<feature type="compositionally biased region" description="Basic and acidic residues" evidence="1">
    <location>
        <begin position="647"/>
        <end position="658"/>
    </location>
</feature>
<feature type="compositionally biased region" description="Acidic residues" evidence="1">
    <location>
        <begin position="561"/>
        <end position="576"/>
    </location>
</feature>
<name>A0A9Q0QZB3_9MAGN</name>
<evidence type="ECO:0000313" key="2">
    <source>
        <dbReference type="EMBL" id="KAJ4977175.1"/>
    </source>
</evidence>
<dbReference type="PANTHER" id="PTHR33448:SF4">
    <property type="entry name" value="CHLOROPLAST PROTEIN HCF243"/>
    <property type="match status" value="1"/>
</dbReference>
<proteinExistence type="predicted"/>
<feature type="compositionally biased region" description="Basic and acidic residues" evidence="1">
    <location>
        <begin position="477"/>
        <end position="493"/>
    </location>
</feature>
<comment type="caution">
    <text evidence="2">The sequence shown here is derived from an EMBL/GenBank/DDBJ whole genome shotgun (WGS) entry which is preliminary data.</text>
</comment>
<feature type="region of interest" description="Disordered" evidence="1">
    <location>
        <begin position="366"/>
        <end position="661"/>
    </location>
</feature>
<sequence>MEHLKIVFKVLKDNQLYVKKEKCAFAQEEVMFLGHKVGGGTLAMDDSKVQTIKEWGVPTKVTELRSFLGLLLHLRISDHRPHRSGSTSSEIFICFTSRTSSSSASSMKISSKSILSPARTDKLREPALSLSSSLSRRLRSNGSMKGGQASPMFPTGNKKRGSAFENPEPSSPKVTCIGQVRVKSKNQGKKMRTRSKRRGEASFRKTEQTQEGIQQHHHECLPHRNQRWVHIPLTICEALRTFGAEFNCFLPCRSSCSSAHERQKEEKTRTDTTSSSSCGAVFARWLMAIQEGEEEKRTEIRLMVGEENSWGKTDAVNVDVMEIGEKGEVEEIDEEEESICIPPRNALLLMRCRSESFRMSSLANRFWDSPTTKDDDHADADEDDEEDSEEEDDDDGEGLTGDAEAGDDEEHKEKENVEEVKVELDEKQGEEEMDTIALGEPSNPEENEDSEMQGNAPVATAEVQEGEENPESGVEGDSVKEEHHDAPVMEHTEGQIMENGYSAEALEETENQENEATAAEQETSSPDRIIEEETEAEAEGEEGRRASSSSSSSSAVSVDPTEVETEEGESDQEAAELAEVAQMALEERVEDLREEKESEDRAQKTETEKTQEAEICETEPPQNQQRQQQNEPHEDQNKDGQVQGPKKKSEERQERSKLPDCLLLMLCEPKLSMEVSKETWVRSTDFIRCRTEKPVVIPKDDRDESSKRVSTDSNPPQQQQHQSLQQQQAAQKSCSNPAPPSAVATPAPSMAAMIEQKLVNAKAYEPFVLTRCKSEPVWNSTKLAPEACFWKNRRLEPHRPTTLGVAGVGLGC</sequence>
<protein>
    <submittedName>
        <fullName evidence="2">Uncharacterized protein</fullName>
    </submittedName>
</protein>
<feature type="region of interest" description="Disordered" evidence="1">
    <location>
        <begin position="126"/>
        <end position="217"/>
    </location>
</feature>
<dbReference type="EMBL" id="JAMYWD010000003">
    <property type="protein sequence ID" value="KAJ4977175.1"/>
    <property type="molecule type" value="Genomic_DNA"/>
</dbReference>
<feature type="compositionally biased region" description="Basic and acidic residues" evidence="1">
    <location>
        <begin position="697"/>
        <end position="710"/>
    </location>
</feature>
<evidence type="ECO:0000256" key="1">
    <source>
        <dbReference type="SAM" id="MobiDB-lite"/>
    </source>
</evidence>
<feature type="compositionally biased region" description="Basic and acidic residues" evidence="1">
    <location>
        <begin position="409"/>
        <end position="427"/>
    </location>
</feature>
<dbReference type="SUPFAM" id="SSF56672">
    <property type="entry name" value="DNA/RNA polymerases"/>
    <property type="match status" value="1"/>
</dbReference>
<feature type="compositionally biased region" description="Basic and acidic residues" evidence="1">
    <location>
        <begin position="198"/>
        <end position="217"/>
    </location>
</feature>
<organism evidence="2 3">
    <name type="scientific">Protea cynaroides</name>
    <dbReference type="NCBI Taxonomy" id="273540"/>
    <lineage>
        <taxon>Eukaryota</taxon>
        <taxon>Viridiplantae</taxon>
        <taxon>Streptophyta</taxon>
        <taxon>Embryophyta</taxon>
        <taxon>Tracheophyta</taxon>
        <taxon>Spermatophyta</taxon>
        <taxon>Magnoliopsida</taxon>
        <taxon>Proteales</taxon>
        <taxon>Proteaceae</taxon>
        <taxon>Protea</taxon>
    </lineage>
</organism>
<reference evidence="2" key="1">
    <citation type="journal article" date="2023" name="Plant J.">
        <title>The genome of the king protea, Protea cynaroides.</title>
        <authorList>
            <person name="Chang J."/>
            <person name="Duong T.A."/>
            <person name="Schoeman C."/>
            <person name="Ma X."/>
            <person name="Roodt D."/>
            <person name="Barker N."/>
            <person name="Li Z."/>
            <person name="Van de Peer Y."/>
            <person name="Mizrachi E."/>
        </authorList>
    </citation>
    <scope>NUCLEOTIDE SEQUENCE</scope>
    <source>
        <tissue evidence="2">Young leaves</tissue>
    </source>
</reference>
<feature type="compositionally biased region" description="Low complexity" evidence="1">
    <location>
        <begin position="619"/>
        <end position="630"/>
    </location>
</feature>
<feature type="region of interest" description="Disordered" evidence="1">
    <location>
        <begin position="697"/>
        <end position="746"/>
    </location>
</feature>
<dbReference type="Proteomes" id="UP001141806">
    <property type="component" value="Unassembled WGS sequence"/>
</dbReference>
<dbReference type="InterPro" id="IPR043128">
    <property type="entry name" value="Rev_trsase/Diguanyl_cyclase"/>
</dbReference>
<dbReference type="PANTHER" id="PTHR33448">
    <property type="entry name" value="CHLOROPLAST PROTEIN HCF243-RELATED"/>
    <property type="match status" value="1"/>
</dbReference>
<feature type="compositionally biased region" description="Acidic residues" evidence="1">
    <location>
        <begin position="530"/>
        <end position="540"/>
    </location>
</feature>
<evidence type="ECO:0000313" key="3">
    <source>
        <dbReference type="Proteomes" id="UP001141806"/>
    </source>
</evidence>
<feature type="compositionally biased region" description="Low complexity" evidence="1">
    <location>
        <begin position="546"/>
        <end position="555"/>
    </location>
</feature>
<dbReference type="InterPro" id="IPR043502">
    <property type="entry name" value="DNA/RNA_pol_sf"/>
</dbReference>